<accession>A0A6A6HSP9</accession>
<dbReference type="EMBL" id="ML987214">
    <property type="protein sequence ID" value="KAF2241027.1"/>
    <property type="molecule type" value="Genomic_DNA"/>
</dbReference>
<organism evidence="1 2">
    <name type="scientific">Trematosphaeria pertusa</name>
    <dbReference type="NCBI Taxonomy" id="390896"/>
    <lineage>
        <taxon>Eukaryota</taxon>
        <taxon>Fungi</taxon>
        <taxon>Dikarya</taxon>
        <taxon>Ascomycota</taxon>
        <taxon>Pezizomycotina</taxon>
        <taxon>Dothideomycetes</taxon>
        <taxon>Pleosporomycetidae</taxon>
        <taxon>Pleosporales</taxon>
        <taxon>Massarineae</taxon>
        <taxon>Trematosphaeriaceae</taxon>
        <taxon>Trematosphaeria</taxon>
    </lineage>
</organism>
<reference evidence="1" key="1">
    <citation type="journal article" date="2020" name="Stud. Mycol.">
        <title>101 Dothideomycetes genomes: a test case for predicting lifestyles and emergence of pathogens.</title>
        <authorList>
            <person name="Haridas S."/>
            <person name="Albert R."/>
            <person name="Binder M."/>
            <person name="Bloem J."/>
            <person name="Labutti K."/>
            <person name="Salamov A."/>
            <person name="Andreopoulos B."/>
            <person name="Baker S."/>
            <person name="Barry K."/>
            <person name="Bills G."/>
            <person name="Bluhm B."/>
            <person name="Cannon C."/>
            <person name="Castanera R."/>
            <person name="Culley D."/>
            <person name="Daum C."/>
            <person name="Ezra D."/>
            <person name="Gonzalez J."/>
            <person name="Henrissat B."/>
            <person name="Kuo A."/>
            <person name="Liang C."/>
            <person name="Lipzen A."/>
            <person name="Lutzoni F."/>
            <person name="Magnuson J."/>
            <person name="Mondo S."/>
            <person name="Nolan M."/>
            <person name="Ohm R."/>
            <person name="Pangilinan J."/>
            <person name="Park H.-J."/>
            <person name="Ramirez L."/>
            <person name="Alfaro M."/>
            <person name="Sun H."/>
            <person name="Tritt A."/>
            <person name="Yoshinaga Y."/>
            <person name="Zwiers L.-H."/>
            <person name="Turgeon B."/>
            <person name="Goodwin S."/>
            <person name="Spatafora J."/>
            <person name="Crous P."/>
            <person name="Grigoriev I."/>
        </authorList>
    </citation>
    <scope>NUCLEOTIDE SEQUENCE</scope>
    <source>
        <strain evidence="1">CBS 122368</strain>
    </source>
</reference>
<evidence type="ECO:0000313" key="2">
    <source>
        <dbReference type="Proteomes" id="UP000800094"/>
    </source>
</evidence>
<dbReference type="RefSeq" id="XP_033676031.1">
    <property type="nucleotide sequence ID" value="XM_033834663.1"/>
</dbReference>
<sequence>MGTIVQCSLQSIQSLVGRRNFNNSDTMVHIEKYAAIAAALFFSTSFAADTAPKACPCYTATSFVTNNGCPAFEPTRPCIVPMCAMLTTTTIPGPNTRCPKTPVLTSFLPCQTACPTGCATFTSTEAASSSCLPSIITKSSPTAPPATTPPPSHTKPCYTKTVSATNKCPEDELDCPPPDCIYLSRTTVPGGPVEGCPVTPTVTRSRTCLGRCDGSCGTQWVTHTATAWAA</sequence>
<protein>
    <submittedName>
        <fullName evidence="1">Uncharacterized protein</fullName>
    </submittedName>
</protein>
<proteinExistence type="predicted"/>
<evidence type="ECO:0000313" key="1">
    <source>
        <dbReference type="EMBL" id="KAF2241027.1"/>
    </source>
</evidence>
<gene>
    <name evidence="1" type="ORF">BU26DRAFT_586619</name>
</gene>
<dbReference type="Proteomes" id="UP000800094">
    <property type="component" value="Unassembled WGS sequence"/>
</dbReference>
<name>A0A6A6HSP9_9PLEO</name>
<keyword evidence="2" id="KW-1185">Reference proteome</keyword>
<dbReference type="AlphaFoldDB" id="A0A6A6HSP9"/>
<dbReference type="OrthoDB" id="3795582at2759"/>
<dbReference type="GeneID" id="54587993"/>